<dbReference type="SUPFAM" id="SSF46785">
    <property type="entry name" value="Winged helix' DNA-binding domain"/>
    <property type="match status" value="1"/>
</dbReference>
<name>A0A516R5A0_STRST</name>
<sequence length="136" mass="15108">MTGQSGLSTAGARTDAAYRHDIYGLLCPGREIFELLANKWTGLAITALADGPRRFGELRRKLEGISPKVLTRTLRRLEDYGLVRRTVFAEVPPRVEYELTPLGRGALEPLAGLRTWIRANTEQFTRPEEWTGPAGG</sequence>
<keyword evidence="1" id="KW-0805">Transcription regulation</keyword>
<dbReference type="PANTHER" id="PTHR33204:SF37">
    <property type="entry name" value="HTH-TYPE TRANSCRIPTIONAL REGULATOR YODB"/>
    <property type="match status" value="1"/>
</dbReference>
<organism evidence="5 6">
    <name type="scientific">Streptomyces spectabilis</name>
    <dbReference type="NCBI Taxonomy" id="68270"/>
    <lineage>
        <taxon>Bacteria</taxon>
        <taxon>Bacillati</taxon>
        <taxon>Actinomycetota</taxon>
        <taxon>Actinomycetes</taxon>
        <taxon>Kitasatosporales</taxon>
        <taxon>Streptomycetaceae</taxon>
        <taxon>Streptomyces</taxon>
    </lineage>
</organism>
<evidence type="ECO:0000313" key="5">
    <source>
        <dbReference type="EMBL" id="QDQ10836.1"/>
    </source>
</evidence>
<dbReference type="InterPro" id="IPR036390">
    <property type="entry name" value="WH_DNA-bd_sf"/>
</dbReference>
<dbReference type="Pfam" id="PF01638">
    <property type="entry name" value="HxlR"/>
    <property type="match status" value="1"/>
</dbReference>
<evidence type="ECO:0000313" key="6">
    <source>
        <dbReference type="Proteomes" id="UP000316806"/>
    </source>
</evidence>
<protein>
    <submittedName>
        <fullName evidence="5">Helix-turn-helix transcriptional regulator</fullName>
    </submittedName>
</protein>
<evidence type="ECO:0000256" key="2">
    <source>
        <dbReference type="ARBA" id="ARBA00023125"/>
    </source>
</evidence>
<dbReference type="AlphaFoldDB" id="A0A516R5A0"/>
<dbReference type="RefSeq" id="WP_144002750.1">
    <property type="nucleotide sequence ID" value="NZ_CP040916.1"/>
</dbReference>
<dbReference type="InterPro" id="IPR036388">
    <property type="entry name" value="WH-like_DNA-bd_sf"/>
</dbReference>
<proteinExistence type="predicted"/>
<dbReference type="Gene3D" id="1.10.10.10">
    <property type="entry name" value="Winged helix-like DNA-binding domain superfamily/Winged helix DNA-binding domain"/>
    <property type="match status" value="1"/>
</dbReference>
<accession>A0A516R5A0</accession>
<reference evidence="5 6" key="1">
    <citation type="journal article" date="2019" name="J. Ind. Microbiol. Biotechnol.">
        <title>The complete genomic sequence of Streptomyces spectabilis NRRL-2792 and identification of secondary metabolite biosynthetic gene clusters.</title>
        <authorList>
            <person name="Sinha A."/>
            <person name="Phillips-Salemka S."/>
            <person name="Niraula T.A."/>
            <person name="Short K.A."/>
            <person name="Niraula N.P."/>
        </authorList>
    </citation>
    <scope>NUCLEOTIDE SEQUENCE [LARGE SCALE GENOMIC DNA]</scope>
    <source>
        <strain evidence="5 6">NRRL 2792</strain>
    </source>
</reference>
<keyword evidence="3" id="KW-0804">Transcription</keyword>
<keyword evidence="2" id="KW-0238">DNA-binding</keyword>
<dbReference type="InterPro" id="IPR011991">
    <property type="entry name" value="ArsR-like_HTH"/>
</dbReference>
<dbReference type="GO" id="GO:0003677">
    <property type="term" value="F:DNA binding"/>
    <property type="evidence" value="ECO:0007669"/>
    <property type="project" value="UniProtKB-KW"/>
</dbReference>
<dbReference type="PANTHER" id="PTHR33204">
    <property type="entry name" value="TRANSCRIPTIONAL REGULATOR, MARR FAMILY"/>
    <property type="match status" value="1"/>
</dbReference>
<dbReference type="CDD" id="cd00090">
    <property type="entry name" value="HTH_ARSR"/>
    <property type="match status" value="1"/>
</dbReference>
<dbReference type="InterPro" id="IPR002577">
    <property type="entry name" value="HTH_HxlR"/>
</dbReference>
<dbReference type="PROSITE" id="PS51118">
    <property type="entry name" value="HTH_HXLR"/>
    <property type="match status" value="1"/>
</dbReference>
<dbReference type="EMBL" id="CP040916">
    <property type="protein sequence ID" value="QDQ10836.1"/>
    <property type="molecule type" value="Genomic_DNA"/>
</dbReference>
<evidence type="ECO:0000256" key="1">
    <source>
        <dbReference type="ARBA" id="ARBA00023015"/>
    </source>
</evidence>
<dbReference type="Proteomes" id="UP000316806">
    <property type="component" value="Chromosome"/>
</dbReference>
<feature type="domain" description="HTH hxlR-type" evidence="4">
    <location>
        <begin position="27"/>
        <end position="125"/>
    </location>
</feature>
<evidence type="ECO:0000259" key="4">
    <source>
        <dbReference type="PROSITE" id="PS51118"/>
    </source>
</evidence>
<gene>
    <name evidence="5" type="ORF">FH965_09780</name>
</gene>
<evidence type="ECO:0000256" key="3">
    <source>
        <dbReference type="ARBA" id="ARBA00023163"/>
    </source>
</evidence>